<sequence length="270" mass="30348">MIKKIIGLFGLCALTCITAFGQLQNNLPLRLKVGVYNLGHFNQGRLGGFQGDGKMMQAELFRWKSWIGQQGLDLFAVNEWNRFFDKDSTVLAEEALLKPFYKNVYFGKENKWIYNGIATNYTLENIRQEKWDGDYYAVIGDLKVGDKTITVISSHIPWQKEWHDSSIAALLANLKKYEYFICMGDMNAFDKVQLKFTEAGFNMANGGAQGWFATAAGTNAAEGRVGAVPNRSIDNIVTSSNIKIMNVTAPFTHLNDLDHLPILADLIVTW</sequence>
<dbReference type="Proteomes" id="UP000190150">
    <property type="component" value="Unassembled WGS sequence"/>
</dbReference>
<dbReference type="AlphaFoldDB" id="A0A1T5CRL7"/>
<dbReference type="GO" id="GO:0004527">
    <property type="term" value="F:exonuclease activity"/>
    <property type="evidence" value="ECO:0007669"/>
    <property type="project" value="UniProtKB-KW"/>
</dbReference>
<proteinExistence type="predicted"/>
<dbReference type="GO" id="GO:0004519">
    <property type="term" value="F:endonuclease activity"/>
    <property type="evidence" value="ECO:0007669"/>
    <property type="project" value="UniProtKB-KW"/>
</dbReference>
<reference evidence="2" key="1">
    <citation type="submission" date="2017-02" db="EMBL/GenBank/DDBJ databases">
        <authorList>
            <person name="Varghese N."/>
            <person name="Submissions S."/>
        </authorList>
    </citation>
    <scope>NUCLEOTIDE SEQUENCE [LARGE SCALE GENOMIC DNA]</scope>
    <source>
        <strain evidence="2">DSM 24091</strain>
    </source>
</reference>
<dbReference type="OrthoDB" id="644411at2"/>
<dbReference type="RefSeq" id="WP_079642492.1">
    <property type="nucleotide sequence ID" value="NZ_FUZF01000004.1"/>
</dbReference>
<protein>
    <submittedName>
        <fullName evidence="1">Metal-dependent hydrolase, endonuclease/exonuclease/phosphatase family</fullName>
    </submittedName>
</protein>
<evidence type="ECO:0000313" key="1">
    <source>
        <dbReference type="EMBL" id="SKB61810.1"/>
    </source>
</evidence>
<keyword evidence="1" id="KW-0540">Nuclease</keyword>
<dbReference type="STRING" id="1513896.SAMN05660841_01531"/>
<organism evidence="1 2">
    <name type="scientific">Sphingobacterium nematocida</name>
    <dbReference type="NCBI Taxonomy" id="1513896"/>
    <lineage>
        <taxon>Bacteria</taxon>
        <taxon>Pseudomonadati</taxon>
        <taxon>Bacteroidota</taxon>
        <taxon>Sphingobacteriia</taxon>
        <taxon>Sphingobacteriales</taxon>
        <taxon>Sphingobacteriaceae</taxon>
        <taxon>Sphingobacterium</taxon>
    </lineage>
</organism>
<accession>A0A1T5CRL7</accession>
<gene>
    <name evidence="1" type="ORF">SAMN05660841_01531</name>
</gene>
<name>A0A1T5CRL7_9SPHI</name>
<keyword evidence="2" id="KW-1185">Reference proteome</keyword>
<dbReference type="EMBL" id="FUZF01000004">
    <property type="protein sequence ID" value="SKB61810.1"/>
    <property type="molecule type" value="Genomic_DNA"/>
</dbReference>
<keyword evidence="1" id="KW-0378">Hydrolase</keyword>
<dbReference type="SUPFAM" id="SSF56219">
    <property type="entry name" value="DNase I-like"/>
    <property type="match status" value="1"/>
</dbReference>
<dbReference type="InterPro" id="IPR036691">
    <property type="entry name" value="Endo/exonu/phosph_ase_sf"/>
</dbReference>
<evidence type="ECO:0000313" key="2">
    <source>
        <dbReference type="Proteomes" id="UP000190150"/>
    </source>
</evidence>
<keyword evidence="1" id="KW-0269">Exonuclease</keyword>
<keyword evidence="1" id="KW-0255">Endonuclease</keyword>
<dbReference type="Gene3D" id="3.60.10.10">
    <property type="entry name" value="Endonuclease/exonuclease/phosphatase"/>
    <property type="match status" value="1"/>
</dbReference>